<accession>A0A518FIF3</accession>
<dbReference type="EMBL" id="CP036317">
    <property type="protein sequence ID" value="QDV16050.1"/>
    <property type="molecule type" value="Genomic_DNA"/>
</dbReference>
<proteinExistence type="predicted"/>
<evidence type="ECO:0000313" key="1">
    <source>
        <dbReference type="EMBL" id="QDV16050.1"/>
    </source>
</evidence>
<dbReference type="Proteomes" id="UP000320839">
    <property type="component" value="Chromosome"/>
</dbReference>
<dbReference type="AlphaFoldDB" id="A0A518FIF3"/>
<name>A0A518FIF3_9PLAN</name>
<reference evidence="1 2" key="1">
    <citation type="submission" date="2019-02" db="EMBL/GenBank/DDBJ databases">
        <title>Deep-cultivation of Planctomycetes and their phenomic and genomic characterization uncovers novel biology.</title>
        <authorList>
            <person name="Wiegand S."/>
            <person name="Jogler M."/>
            <person name="Boedeker C."/>
            <person name="Pinto D."/>
            <person name="Vollmers J."/>
            <person name="Rivas-Marin E."/>
            <person name="Kohn T."/>
            <person name="Peeters S.H."/>
            <person name="Heuer A."/>
            <person name="Rast P."/>
            <person name="Oberbeckmann S."/>
            <person name="Bunk B."/>
            <person name="Jeske O."/>
            <person name="Meyerdierks A."/>
            <person name="Storesund J.E."/>
            <person name="Kallscheuer N."/>
            <person name="Luecker S."/>
            <person name="Lage O.M."/>
            <person name="Pohl T."/>
            <person name="Merkel B.J."/>
            <person name="Hornburger P."/>
            <person name="Mueller R.-W."/>
            <person name="Bruemmer F."/>
            <person name="Labrenz M."/>
            <person name="Spormann A.M."/>
            <person name="Op den Camp H."/>
            <person name="Overmann J."/>
            <person name="Amann R."/>
            <person name="Jetten M.S.M."/>
            <person name="Mascher T."/>
            <person name="Medema M.H."/>
            <person name="Devos D.P."/>
            <person name="Kaster A.-K."/>
            <person name="Ovreas L."/>
            <person name="Rohde M."/>
            <person name="Galperin M.Y."/>
            <person name="Jogler C."/>
        </authorList>
    </citation>
    <scope>NUCLEOTIDE SEQUENCE [LARGE SCALE GENOMIC DNA]</scope>
    <source>
        <strain evidence="1 2">Pan153</strain>
    </source>
</reference>
<protein>
    <submittedName>
        <fullName evidence="1">Uncharacterized protein</fullName>
    </submittedName>
</protein>
<gene>
    <name evidence="1" type="ORF">Pan153_06710</name>
</gene>
<organism evidence="1 2">
    <name type="scientific">Gimesia panareensis</name>
    <dbReference type="NCBI Taxonomy" id="2527978"/>
    <lineage>
        <taxon>Bacteria</taxon>
        <taxon>Pseudomonadati</taxon>
        <taxon>Planctomycetota</taxon>
        <taxon>Planctomycetia</taxon>
        <taxon>Planctomycetales</taxon>
        <taxon>Planctomycetaceae</taxon>
        <taxon>Gimesia</taxon>
    </lineage>
</organism>
<evidence type="ECO:0000313" key="2">
    <source>
        <dbReference type="Proteomes" id="UP000320839"/>
    </source>
</evidence>
<sequence>MLPPDLDSTYRLLTRAFPNGIEERDLVSLFALLYQEGEMSIRTIAQVAAEWHNRPAVDFLPLVDRAMIVDLASDPAAHRLCEVLDQSGYQDWLAEAR</sequence>